<dbReference type="Proteomes" id="UP000596035">
    <property type="component" value="Chromosome"/>
</dbReference>
<keyword evidence="5" id="KW-1185">Reference proteome</keyword>
<sequence>MINMSNINPISPAGSRRVNQPRSYGGSPVKPGPSAEKFDQVTLSTREGEDPMKMELQGKLSQEVRTATTTGTLNALRQEVQSGQYQVDARSIAKKLLLMGEV</sequence>
<reference evidence="5" key="2">
    <citation type="submission" date="2017-05" db="EMBL/GenBank/DDBJ databases">
        <title>Improved OligoMM genomes.</title>
        <authorList>
            <person name="Garzetti D."/>
        </authorList>
    </citation>
    <scope>NUCLEOTIDE SEQUENCE [LARGE SCALE GENOMIC DNA]</scope>
    <source>
        <strain evidence="5">KB18</strain>
    </source>
</reference>
<organism evidence="4 6">
    <name type="scientific">Acutalibacter muris</name>
    <dbReference type="NCBI Taxonomy" id="1796620"/>
    <lineage>
        <taxon>Bacteria</taxon>
        <taxon>Bacillati</taxon>
        <taxon>Bacillota</taxon>
        <taxon>Clostridia</taxon>
        <taxon>Eubacteriales</taxon>
        <taxon>Acutalibacteraceae</taxon>
        <taxon>Acutalibacter</taxon>
    </lineage>
</organism>
<accession>A0A1Z2XT12</accession>
<dbReference type="RefSeq" id="WP_066539639.1">
    <property type="nucleotide sequence ID" value="NZ_CAJTCQ010000005.1"/>
</dbReference>
<reference evidence="3" key="1">
    <citation type="journal article" date="2017" name="Genome Announc.">
        <title>High-Quality Whole-Genome Sequences of the Oligo-Mouse-Microbiota Bacterial Community.</title>
        <authorList>
            <person name="Garzetti D."/>
            <person name="Brugiroux S."/>
            <person name="Bunk B."/>
            <person name="Pukall R."/>
            <person name="McCoy K.D."/>
            <person name="Macpherson A.J."/>
            <person name="Stecher B."/>
        </authorList>
    </citation>
    <scope>NUCLEOTIDE SEQUENCE</scope>
    <source>
        <strain evidence="3">KB18</strain>
    </source>
</reference>
<evidence type="ECO:0000313" key="3">
    <source>
        <dbReference type="EMBL" id="ASB41584.1"/>
    </source>
</evidence>
<reference evidence="4 6" key="3">
    <citation type="submission" date="2020-11" db="EMBL/GenBank/DDBJ databases">
        <title>Closed and high quality bacterial genomes of the OMM12 community.</title>
        <authorList>
            <person name="Marbouty M."/>
            <person name="Lamy-Besnier Q."/>
            <person name="Debarbieux L."/>
            <person name="Koszul R."/>
        </authorList>
    </citation>
    <scope>NUCLEOTIDE SEQUENCE [LARGE SCALE GENOMIC DNA]</scope>
    <source>
        <strain evidence="4 6">KB18</strain>
    </source>
</reference>
<dbReference type="Pfam" id="PF04316">
    <property type="entry name" value="FlgM"/>
    <property type="match status" value="1"/>
</dbReference>
<evidence type="ECO:0000259" key="2">
    <source>
        <dbReference type="Pfam" id="PF04316"/>
    </source>
</evidence>
<dbReference type="InterPro" id="IPR035890">
    <property type="entry name" value="Anti-sigma-28_factor_FlgM_sf"/>
</dbReference>
<gene>
    <name evidence="3" type="ORF">ADH66_13520</name>
    <name evidence="4" type="ORF">I5Q82_03860</name>
</gene>
<name>A0A1Z2XT12_9FIRM</name>
<keyword evidence="4" id="KW-0969">Cilium</keyword>
<feature type="region of interest" description="Disordered" evidence="1">
    <location>
        <begin position="1"/>
        <end position="40"/>
    </location>
</feature>
<feature type="domain" description="Anti-sigma-28 factor FlgM C-terminal" evidence="2">
    <location>
        <begin position="68"/>
        <end position="97"/>
    </location>
</feature>
<dbReference type="AlphaFoldDB" id="A0A1Z2XT12"/>
<dbReference type="EMBL" id="CP065321">
    <property type="protein sequence ID" value="QQR30844.1"/>
    <property type="molecule type" value="Genomic_DNA"/>
</dbReference>
<evidence type="ECO:0000256" key="1">
    <source>
        <dbReference type="SAM" id="MobiDB-lite"/>
    </source>
</evidence>
<evidence type="ECO:0000313" key="5">
    <source>
        <dbReference type="Proteomes" id="UP000196710"/>
    </source>
</evidence>
<dbReference type="EMBL" id="CP021422">
    <property type="protein sequence ID" value="ASB41584.1"/>
    <property type="molecule type" value="Genomic_DNA"/>
</dbReference>
<dbReference type="Proteomes" id="UP000196710">
    <property type="component" value="Chromosome"/>
</dbReference>
<keyword evidence="4" id="KW-0966">Cell projection</keyword>
<dbReference type="InterPro" id="IPR031316">
    <property type="entry name" value="FlgM_C"/>
</dbReference>
<evidence type="ECO:0000313" key="4">
    <source>
        <dbReference type="EMBL" id="QQR30844.1"/>
    </source>
</evidence>
<keyword evidence="4" id="KW-0282">Flagellum</keyword>
<protein>
    <submittedName>
        <fullName evidence="4">Flagellar biosynthesis anti-sigma factor FlgM</fullName>
    </submittedName>
</protein>
<proteinExistence type="predicted"/>
<dbReference type="KEGG" id="amur:ADH66_13520"/>
<dbReference type="SUPFAM" id="SSF101498">
    <property type="entry name" value="Anti-sigma factor FlgM"/>
    <property type="match status" value="1"/>
</dbReference>
<evidence type="ECO:0000313" key="6">
    <source>
        <dbReference type="Proteomes" id="UP000596035"/>
    </source>
</evidence>